<dbReference type="AlphaFoldDB" id="A0A3S0ZTV4"/>
<reference evidence="1 2" key="1">
    <citation type="journal article" date="2019" name="Genome Biol. Evol.">
        <title>Day and night: Metabolic profiles and evolutionary relationships of six axenic non-marine cyanobacteria.</title>
        <authorList>
            <person name="Will S.E."/>
            <person name="Henke P."/>
            <person name="Boedeker C."/>
            <person name="Huang S."/>
            <person name="Brinkmann H."/>
            <person name="Rohde M."/>
            <person name="Jarek M."/>
            <person name="Friedl T."/>
            <person name="Seufert S."/>
            <person name="Schumacher M."/>
            <person name="Overmann J."/>
            <person name="Neumann-Schaal M."/>
            <person name="Petersen J."/>
        </authorList>
    </citation>
    <scope>NUCLEOTIDE SEQUENCE [LARGE SCALE GENOMIC DNA]</scope>
    <source>
        <strain evidence="1 2">PCC 6912</strain>
    </source>
</reference>
<evidence type="ECO:0000313" key="1">
    <source>
        <dbReference type="EMBL" id="RUR79646.1"/>
    </source>
</evidence>
<comment type="caution">
    <text evidence="1">The sequence shown here is derived from an EMBL/GenBank/DDBJ whole genome shotgun (WGS) entry which is preliminary data.</text>
</comment>
<name>A0A3S0ZTV4_CHLFR</name>
<keyword evidence="2" id="KW-1185">Reference proteome</keyword>
<dbReference type="OrthoDB" id="531770at2"/>
<accession>A0A3S0ZTV4</accession>
<dbReference type="STRING" id="211165.GCA_000317285_01590"/>
<dbReference type="RefSeq" id="WP_026087647.1">
    <property type="nucleotide sequence ID" value="NZ_AJLN01000051.1"/>
</dbReference>
<dbReference type="Proteomes" id="UP000268857">
    <property type="component" value="Unassembled WGS sequence"/>
</dbReference>
<evidence type="ECO:0000313" key="2">
    <source>
        <dbReference type="Proteomes" id="UP000268857"/>
    </source>
</evidence>
<organism evidence="1 2">
    <name type="scientific">Chlorogloeopsis fritschii PCC 6912</name>
    <dbReference type="NCBI Taxonomy" id="211165"/>
    <lineage>
        <taxon>Bacteria</taxon>
        <taxon>Bacillati</taxon>
        <taxon>Cyanobacteriota</taxon>
        <taxon>Cyanophyceae</taxon>
        <taxon>Nostocales</taxon>
        <taxon>Chlorogloeopsidaceae</taxon>
        <taxon>Chlorogloeopsis</taxon>
    </lineage>
</organism>
<dbReference type="Gene3D" id="3.40.630.10">
    <property type="entry name" value="Zn peptidases"/>
    <property type="match status" value="1"/>
</dbReference>
<dbReference type="EMBL" id="RSCJ01000012">
    <property type="protein sequence ID" value="RUR79646.1"/>
    <property type="molecule type" value="Genomic_DNA"/>
</dbReference>
<sequence length="96" mass="10606">MKLAAYLTAIEPSIKVYSWVEPGKDSSFLNSLCENGFAIEVGAIASGILNAALFQQTESLIQTILDYLENLNSGAIEQTNRKLTIYEHWKPVALDD</sequence>
<dbReference type="SUPFAM" id="SSF53187">
    <property type="entry name" value="Zn-dependent exopeptidases"/>
    <property type="match status" value="1"/>
</dbReference>
<gene>
    <name evidence="1" type="ORF">PCC6912_31820</name>
</gene>
<proteinExistence type="predicted"/>
<protein>
    <submittedName>
        <fullName evidence="1">Uncharacterized protein</fullName>
    </submittedName>
</protein>